<proteinExistence type="predicted"/>
<organism evidence="2 3">
    <name type="scientific">Vibrio nigripulchritudo SOn1</name>
    <dbReference type="NCBI Taxonomy" id="1238450"/>
    <lineage>
        <taxon>Bacteria</taxon>
        <taxon>Pseudomonadati</taxon>
        <taxon>Pseudomonadota</taxon>
        <taxon>Gammaproteobacteria</taxon>
        <taxon>Vibrionales</taxon>
        <taxon>Vibrionaceae</taxon>
        <taxon>Vibrio</taxon>
    </lineage>
</organism>
<gene>
    <name evidence="2" type="ORF">VIBNISOn1_1610070</name>
</gene>
<evidence type="ECO:0000256" key="1">
    <source>
        <dbReference type="SAM" id="Phobius"/>
    </source>
</evidence>
<name>A0AAV2VMU8_9VIBR</name>
<dbReference type="CDD" id="cd07178">
    <property type="entry name" value="terB_like_YebE"/>
    <property type="match status" value="1"/>
</dbReference>
<feature type="transmembrane region" description="Helical" evidence="1">
    <location>
        <begin position="44"/>
        <end position="61"/>
    </location>
</feature>
<protein>
    <recommendedName>
        <fullName evidence="4">Tellurite resistance TerB family protein</fullName>
    </recommendedName>
</protein>
<evidence type="ECO:0008006" key="4">
    <source>
        <dbReference type="Google" id="ProtNLM"/>
    </source>
</evidence>
<reference evidence="2 3" key="1">
    <citation type="journal article" date="2013" name="ISME J.">
        <title>Comparative genomics of pathogenic lineages of Vibrio nigripulchritudo identifies virulence-associated traits.</title>
        <authorList>
            <person name="Goudenege D."/>
            <person name="Labreuche Y."/>
            <person name="Krin E."/>
            <person name="Ansquer D."/>
            <person name="Mangenot S."/>
            <person name="Calteau A."/>
            <person name="Medigue C."/>
            <person name="Mazel D."/>
            <person name="Polz M.F."/>
            <person name="Le Roux F."/>
        </authorList>
    </citation>
    <scope>NUCLEOTIDE SEQUENCE [LARGE SCALE GENOMIC DNA]</scope>
    <source>
        <strain evidence="2 3">SOn1</strain>
    </source>
</reference>
<dbReference type="SUPFAM" id="SSF158682">
    <property type="entry name" value="TerB-like"/>
    <property type="match status" value="1"/>
</dbReference>
<dbReference type="InterPro" id="IPR007486">
    <property type="entry name" value="YebE"/>
</dbReference>
<dbReference type="Gene3D" id="1.10.3680.10">
    <property type="entry name" value="TerB-like"/>
    <property type="match status" value="1"/>
</dbReference>
<dbReference type="AlphaFoldDB" id="A0AAV2VMU8"/>
<dbReference type="RefSeq" id="WP_022611248.1">
    <property type="nucleotide sequence ID" value="NZ_LK391965.1"/>
</dbReference>
<evidence type="ECO:0000313" key="2">
    <source>
        <dbReference type="EMBL" id="CCO45947.1"/>
    </source>
</evidence>
<dbReference type="Proteomes" id="UP000018211">
    <property type="component" value="Unassembled WGS sequence"/>
</dbReference>
<keyword evidence="1" id="KW-0472">Membrane</keyword>
<comment type="caution">
    <text evidence="2">The sequence shown here is derived from an EMBL/GenBank/DDBJ whole genome shotgun (WGS) entry which is preliminary data.</text>
</comment>
<accession>A0AAV2VMU8</accession>
<evidence type="ECO:0000313" key="3">
    <source>
        <dbReference type="Proteomes" id="UP000018211"/>
    </source>
</evidence>
<sequence>MDLKSLLNQALNSDVLKQGSQSLGNTAQSLGKSAQQFGQDKSQLATLGAGAVGGGLIGLLMGSKKSRKMGKKALGVGSAAALGALAFKVYNDWQKSQSGNTSPPPSVPQLSEDQHSILILKSMIAAAKADGHVDADEQQKIQQAVAELGADESVQQLVQAELNKPLDPSEIALAVSHKEQASEVYLASLLVVDDQNFMEKSYLKELANQLGLADELVQQLEAQVQR</sequence>
<dbReference type="InterPro" id="IPR029024">
    <property type="entry name" value="TerB-like"/>
</dbReference>
<dbReference type="Pfam" id="PF04391">
    <property type="entry name" value="DUF533"/>
    <property type="match status" value="1"/>
</dbReference>
<dbReference type="EMBL" id="CAOF01000070">
    <property type="protein sequence ID" value="CCO45947.1"/>
    <property type="molecule type" value="Genomic_DNA"/>
</dbReference>
<keyword evidence="1" id="KW-0812">Transmembrane</keyword>
<keyword evidence="1" id="KW-1133">Transmembrane helix</keyword>